<accession>A0A5A7NXK2</accession>
<sequence length="311" mass="35516">MRRDRWLPFKEWGHILESGKHPSTKSSKLWRLTDGQSLACAWFLDNGTHDVLLSDNFLCRIRAAALAVLQIIHILHGRRISFEVEGTPNERLTCKISIFAHSFTNHCLNVRLRIWRLISNYLCIRILKLCCSMADKLFTVLPIDSSCNGSSCIFNGYWDPSPAINRVWEVAIPRHYLAVPVARAAPYFRGDGQVELFQAKHACAKPQWLLVEKCGNGLDVLIPWWRQQNFSVFVCFTCNEVRHNWFVLQSGPMGAILQVYFRITHHCFRVAVSGVGGLIRIELAALVDNERPWNVVTLTRIATTTFPALMV</sequence>
<keyword evidence="1" id="KW-0645">Protease</keyword>
<organism evidence="1 2">
    <name type="scientific">Striga asiatica</name>
    <name type="common">Asiatic witchweed</name>
    <name type="synonym">Buchnera asiatica</name>
    <dbReference type="NCBI Taxonomy" id="4170"/>
    <lineage>
        <taxon>Eukaryota</taxon>
        <taxon>Viridiplantae</taxon>
        <taxon>Streptophyta</taxon>
        <taxon>Embryophyta</taxon>
        <taxon>Tracheophyta</taxon>
        <taxon>Spermatophyta</taxon>
        <taxon>Magnoliopsida</taxon>
        <taxon>eudicotyledons</taxon>
        <taxon>Gunneridae</taxon>
        <taxon>Pentapetalae</taxon>
        <taxon>asterids</taxon>
        <taxon>lamiids</taxon>
        <taxon>Lamiales</taxon>
        <taxon>Orobanchaceae</taxon>
        <taxon>Buchnereae</taxon>
        <taxon>Striga</taxon>
    </lineage>
</organism>
<proteinExistence type="predicted"/>
<reference evidence="2" key="1">
    <citation type="journal article" date="2019" name="Curr. Biol.">
        <title>Genome Sequence of Striga asiatica Provides Insight into the Evolution of Plant Parasitism.</title>
        <authorList>
            <person name="Yoshida S."/>
            <person name="Kim S."/>
            <person name="Wafula E.K."/>
            <person name="Tanskanen J."/>
            <person name="Kim Y.M."/>
            <person name="Honaas L."/>
            <person name="Yang Z."/>
            <person name="Spallek T."/>
            <person name="Conn C.E."/>
            <person name="Ichihashi Y."/>
            <person name="Cheong K."/>
            <person name="Cui S."/>
            <person name="Der J.P."/>
            <person name="Gundlach H."/>
            <person name="Jiao Y."/>
            <person name="Hori C."/>
            <person name="Ishida J.K."/>
            <person name="Kasahara H."/>
            <person name="Kiba T."/>
            <person name="Kim M.S."/>
            <person name="Koo N."/>
            <person name="Laohavisit A."/>
            <person name="Lee Y.H."/>
            <person name="Lumba S."/>
            <person name="McCourt P."/>
            <person name="Mortimer J.C."/>
            <person name="Mutuku J.M."/>
            <person name="Nomura T."/>
            <person name="Sasaki-Sekimoto Y."/>
            <person name="Seto Y."/>
            <person name="Wang Y."/>
            <person name="Wakatake T."/>
            <person name="Sakakibara H."/>
            <person name="Demura T."/>
            <person name="Yamaguchi S."/>
            <person name="Yoneyama K."/>
            <person name="Manabe R.I."/>
            <person name="Nelson D.C."/>
            <person name="Schulman A.H."/>
            <person name="Timko M.P."/>
            <person name="dePamphilis C.W."/>
            <person name="Choi D."/>
            <person name="Shirasu K."/>
        </authorList>
    </citation>
    <scope>NUCLEOTIDE SEQUENCE [LARGE SCALE GENOMIC DNA]</scope>
    <source>
        <strain evidence="2">cv. UVA1</strain>
    </source>
</reference>
<dbReference type="GO" id="GO:0008233">
    <property type="term" value="F:peptidase activity"/>
    <property type="evidence" value="ECO:0007669"/>
    <property type="project" value="UniProtKB-KW"/>
</dbReference>
<keyword evidence="1" id="KW-0378">Hydrolase</keyword>
<dbReference type="EMBL" id="BKCP01000002">
    <property type="protein sequence ID" value="GER25246.1"/>
    <property type="molecule type" value="Genomic_DNA"/>
</dbReference>
<dbReference type="AlphaFoldDB" id="A0A5A7NXK2"/>
<evidence type="ECO:0000313" key="1">
    <source>
        <dbReference type="EMBL" id="GER25246.1"/>
    </source>
</evidence>
<dbReference type="GO" id="GO:0006508">
    <property type="term" value="P:proteolysis"/>
    <property type="evidence" value="ECO:0007669"/>
    <property type="project" value="UniProtKB-KW"/>
</dbReference>
<protein>
    <submittedName>
        <fullName evidence="1">Sentrin-specific protease 2</fullName>
    </submittedName>
</protein>
<keyword evidence="2" id="KW-1185">Reference proteome</keyword>
<name>A0A5A7NXK2_STRAF</name>
<dbReference type="Proteomes" id="UP000325081">
    <property type="component" value="Unassembled WGS sequence"/>
</dbReference>
<comment type="caution">
    <text evidence="1">The sequence shown here is derived from an EMBL/GenBank/DDBJ whole genome shotgun (WGS) entry which is preliminary data.</text>
</comment>
<gene>
    <name evidence="1" type="ORF">STAS_00812</name>
</gene>
<evidence type="ECO:0000313" key="2">
    <source>
        <dbReference type="Proteomes" id="UP000325081"/>
    </source>
</evidence>